<dbReference type="InterPro" id="IPR011042">
    <property type="entry name" value="6-blade_b-propeller_TolB-like"/>
</dbReference>
<evidence type="ECO:0000256" key="12">
    <source>
        <dbReference type="ARBA" id="ARBA00045885"/>
    </source>
</evidence>
<sequence>MATPGDLSVKEMLLGVDSTVEEEYASQSKLLQEFTDIPNIDKAWIFKSDEDNASQAMFSISQSNLLANKKRTHILSSHISTKSDDSMSFQWAPFPVEITSASAIIPSPSGSKLLVIKNQENDSPTLFEIWGPSQLQKEIHVPKSVHGSVFADGWFEGISWDSNETLIAYVAEEQSPAKPTFDDLGYLKEGSPKKDCGSWKGQGDWEEDWGETYAGKRQPALFVIDVVSGSVHGVKGISKSLSVGQVIWAPTTKSSHRYLIFVGWSLDFGSRQAVRKLGIKYCYNRPCALYAVRVPLAESVVDVQKDKGDSSEDLAALVKLTEGISSAFFPRFSPDGRSLVFLSARSAVDTGAHWATNSLHRIDWPADGNPQSAINAVDVVPVTMSANDGCFPGLYSSNFVSEPWLSDGRTMIFSSIWRSTQVIISVDVLSGNVARISPADSLSSWDVLALDGDKILSVSSSPIEPPQIKYGVLVAHTSVQSRLWNWLNVPNPIKNPEKVCSLLASLQFSVLKIPIGETPENLTKGAKQPYEAIFVSSKSMKMGACDPLIVMLHGGPHSVSLTSFSKSLAFLSSLSYSLLIVNYRGSLGFGEEALQSLPGKIGLQDVNDVLKAIDHVVEMGLADSSKVAVLGGSHGGFLTTHLIGQAPDRFCAAAARNPVCNLELMVGTSDIPDWCYTEVYGSVGKDYFTEAPSTEHLHLFYNKSPISHIAKVKTPTIFILGAQDLRVPVSNGLQYARALKEKGVDVKVIVFPNDVHSISRPQSDFESFLNIGVWFKKYLK</sequence>
<comment type="similarity">
    <text evidence="3">Belongs to the peptidase S9C family.</text>
</comment>
<protein>
    <recommendedName>
        <fullName evidence="6">Acylamino-acid-releasing enzyme</fullName>
        <ecNumber evidence="5">3.4.19.1</ecNumber>
    </recommendedName>
    <alternativeName>
        <fullName evidence="11">Acyl-peptide hydrolase</fullName>
    </alternativeName>
    <alternativeName>
        <fullName evidence="10">Acylaminoacyl-peptidase</fullName>
    </alternativeName>
</protein>
<keyword evidence="16" id="KW-1185">Reference proteome</keyword>
<organism evidence="15 16">
    <name type="scientific">Stephania yunnanensis</name>
    <dbReference type="NCBI Taxonomy" id="152371"/>
    <lineage>
        <taxon>Eukaryota</taxon>
        <taxon>Viridiplantae</taxon>
        <taxon>Streptophyta</taxon>
        <taxon>Embryophyta</taxon>
        <taxon>Tracheophyta</taxon>
        <taxon>Spermatophyta</taxon>
        <taxon>Magnoliopsida</taxon>
        <taxon>Ranunculales</taxon>
        <taxon>Menispermaceae</taxon>
        <taxon>Menispermoideae</taxon>
        <taxon>Cissampelideae</taxon>
        <taxon>Stephania</taxon>
    </lineage>
</organism>
<comment type="function">
    <text evidence="12">This enzyme catalyzes the hydrolysis of the N-terminal peptide bond of an N-acetylated peptide to generate an N-acetylated amino acid and a peptide with a free N-terminus. It preferentially cleaves off Ac-Ala, Ac-Met and Ac-Ser. Also, involved in the degradation of oxidized and glycated proteins.</text>
</comment>
<dbReference type="FunFam" id="3.40.50.1820:FF:000146">
    <property type="entry name" value="Acylamino-acid-releasing enzyme"/>
    <property type="match status" value="1"/>
</dbReference>
<dbReference type="PANTHER" id="PTHR42776:SF4">
    <property type="entry name" value="ACYLAMINO-ACID-RELEASING ENZYME"/>
    <property type="match status" value="1"/>
</dbReference>
<proteinExistence type="inferred from homology"/>
<reference evidence="15 16" key="1">
    <citation type="submission" date="2024-01" db="EMBL/GenBank/DDBJ databases">
        <title>Genome assemblies of Stephania.</title>
        <authorList>
            <person name="Yang L."/>
        </authorList>
    </citation>
    <scope>NUCLEOTIDE SEQUENCE [LARGE SCALE GENOMIC DNA]</scope>
    <source>
        <strain evidence="15">YNDBR</strain>
        <tissue evidence="15">Leaf</tissue>
    </source>
</reference>
<evidence type="ECO:0000256" key="9">
    <source>
        <dbReference type="ARBA" id="ARBA00022990"/>
    </source>
</evidence>
<dbReference type="GO" id="GO:0008242">
    <property type="term" value="F:omega peptidase activity"/>
    <property type="evidence" value="ECO:0007669"/>
    <property type="project" value="UniProtKB-EC"/>
</dbReference>
<dbReference type="PROSITE" id="PS00708">
    <property type="entry name" value="PRO_ENDOPEP_SER"/>
    <property type="match status" value="1"/>
</dbReference>
<comment type="subcellular location">
    <subcellularLocation>
        <location evidence="2">Cytoplasm</location>
    </subcellularLocation>
</comment>
<feature type="domain" description="Acylamino-acid-releasing enzyme N-terminal" evidence="14">
    <location>
        <begin position="10"/>
        <end position="495"/>
    </location>
</feature>
<evidence type="ECO:0000256" key="10">
    <source>
        <dbReference type="ARBA" id="ARBA00032284"/>
    </source>
</evidence>
<dbReference type="EC" id="3.4.19.1" evidence="5"/>
<dbReference type="Pfam" id="PF19283">
    <property type="entry name" value="APEH_N"/>
    <property type="match status" value="1"/>
</dbReference>
<evidence type="ECO:0000256" key="3">
    <source>
        <dbReference type="ARBA" id="ARBA00010040"/>
    </source>
</evidence>
<evidence type="ECO:0000313" key="15">
    <source>
        <dbReference type="EMBL" id="KAK9087084.1"/>
    </source>
</evidence>
<dbReference type="GO" id="GO:0006508">
    <property type="term" value="P:proteolysis"/>
    <property type="evidence" value="ECO:0007669"/>
    <property type="project" value="InterPro"/>
</dbReference>
<dbReference type="InterPro" id="IPR029058">
    <property type="entry name" value="AB_hydrolase_fold"/>
</dbReference>
<evidence type="ECO:0000256" key="8">
    <source>
        <dbReference type="ARBA" id="ARBA00022801"/>
    </source>
</evidence>
<evidence type="ECO:0000313" key="16">
    <source>
        <dbReference type="Proteomes" id="UP001420932"/>
    </source>
</evidence>
<dbReference type="Gene3D" id="3.40.50.1820">
    <property type="entry name" value="alpha/beta hydrolase"/>
    <property type="match status" value="1"/>
</dbReference>
<keyword evidence="7" id="KW-0963">Cytoplasm</keyword>
<evidence type="ECO:0000259" key="13">
    <source>
        <dbReference type="Pfam" id="PF00326"/>
    </source>
</evidence>
<evidence type="ECO:0000256" key="4">
    <source>
        <dbReference type="ARBA" id="ARBA00011881"/>
    </source>
</evidence>
<dbReference type="SUPFAM" id="SSF53474">
    <property type="entry name" value="alpha/beta-Hydrolases"/>
    <property type="match status" value="1"/>
</dbReference>
<dbReference type="PANTHER" id="PTHR42776">
    <property type="entry name" value="SERINE PEPTIDASE S9 FAMILY MEMBER"/>
    <property type="match status" value="1"/>
</dbReference>
<gene>
    <name evidence="15" type="ORF">Syun_029478</name>
</gene>
<evidence type="ECO:0000256" key="5">
    <source>
        <dbReference type="ARBA" id="ARBA00012917"/>
    </source>
</evidence>
<evidence type="ECO:0000256" key="11">
    <source>
        <dbReference type="ARBA" id="ARBA00032596"/>
    </source>
</evidence>
<keyword evidence="8" id="KW-0378">Hydrolase</keyword>
<dbReference type="InterPro" id="IPR002471">
    <property type="entry name" value="Pept_S9_AS"/>
</dbReference>
<dbReference type="InterPro" id="IPR001375">
    <property type="entry name" value="Peptidase_S9_cat"/>
</dbReference>
<dbReference type="Pfam" id="PF00326">
    <property type="entry name" value="Peptidase_S9"/>
    <property type="match status" value="1"/>
</dbReference>
<comment type="caution">
    <text evidence="15">The sequence shown here is derived from an EMBL/GenBank/DDBJ whole genome shotgun (WGS) entry which is preliminary data.</text>
</comment>
<comment type="catalytic activity">
    <reaction evidence="1">
        <text>Cleavage of an N-acetyl or N-formyl amino acid from the N-terminus of a polypeptide.</text>
        <dbReference type="EC" id="3.4.19.1"/>
    </reaction>
</comment>
<feature type="domain" description="Peptidase S9 prolyl oligopeptidase catalytic" evidence="13">
    <location>
        <begin position="563"/>
        <end position="780"/>
    </location>
</feature>
<evidence type="ECO:0000256" key="7">
    <source>
        <dbReference type="ARBA" id="ARBA00022490"/>
    </source>
</evidence>
<comment type="subunit">
    <text evidence="4">Homotetramer.</text>
</comment>
<accession>A0AAP0EDS5</accession>
<dbReference type="GO" id="GO:0005737">
    <property type="term" value="C:cytoplasm"/>
    <property type="evidence" value="ECO:0007669"/>
    <property type="project" value="UniProtKB-SubCell"/>
</dbReference>
<dbReference type="EMBL" id="JBBNAF010000013">
    <property type="protein sequence ID" value="KAK9087084.1"/>
    <property type="molecule type" value="Genomic_DNA"/>
</dbReference>
<dbReference type="Gene3D" id="2.120.10.30">
    <property type="entry name" value="TolB, C-terminal domain"/>
    <property type="match status" value="1"/>
</dbReference>
<dbReference type="InterPro" id="IPR045550">
    <property type="entry name" value="AARE_N"/>
</dbReference>
<evidence type="ECO:0000256" key="1">
    <source>
        <dbReference type="ARBA" id="ARBA00000721"/>
    </source>
</evidence>
<evidence type="ECO:0000259" key="14">
    <source>
        <dbReference type="Pfam" id="PF19283"/>
    </source>
</evidence>
<dbReference type="GO" id="GO:0004252">
    <property type="term" value="F:serine-type endopeptidase activity"/>
    <property type="evidence" value="ECO:0007669"/>
    <property type="project" value="InterPro"/>
</dbReference>
<evidence type="ECO:0000256" key="2">
    <source>
        <dbReference type="ARBA" id="ARBA00004496"/>
    </source>
</evidence>
<dbReference type="Proteomes" id="UP001420932">
    <property type="component" value="Unassembled WGS sequence"/>
</dbReference>
<evidence type="ECO:0000256" key="6">
    <source>
        <dbReference type="ARBA" id="ARBA00018421"/>
    </source>
</evidence>
<keyword evidence="9" id="KW-0007">Acetylation</keyword>
<dbReference type="SUPFAM" id="SSF82171">
    <property type="entry name" value="DPP6 N-terminal domain-like"/>
    <property type="match status" value="1"/>
</dbReference>
<dbReference type="AlphaFoldDB" id="A0AAP0EDS5"/>
<name>A0AAP0EDS5_9MAGN</name>